<protein>
    <recommendedName>
        <fullName evidence="5">Secreted protein</fullName>
    </recommendedName>
</protein>
<evidence type="ECO:0000256" key="1">
    <source>
        <dbReference type="SAM" id="MobiDB-lite"/>
    </source>
</evidence>
<evidence type="ECO:0008006" key="5">
    <source>
        <dbReference type="Google" id="ProtNLM"/>
    </source>
</evidence>
<evidence type="ECO:0000313" key="3">
    <source>
        <dbReference type="EMBL" id="KAK3946584.1"/>
    </source>
</evidence>
<dbReference type="Proteomes" id="UP001303222">
    <property type="component" value="Unassembled WGS sequence"/>
</dbReference>
<reference evidence="3" key="2">
    <citation type="submission" date="2023-06" db="EMBL/GenBank/DDBJ databases">
        <authorList>
            <consortium name="Lawrence Berkeley National Laboratory"/>
            <person name="Mondo S.J."/>
            <person name="Hensen N."/>
            <person name="Bonometti L."/>
            <person name="Westerberg I."/>
            <person name="Brannstrom I.O."/>
            <person name="Guillou S."/>
            <person name="Cros-Aarteil S."/>
            <person name="Calhoun S."/>
            <person name="Haridas S."/>
            <person name="Kuo A."/>
            <person name="Pangilinan J."/>
            <person name="Riley R."/>
            <person name="Labutti K."/>
            <person name="Andreopoulos B."/>
            <person name="Lipzen A."/>
            <person name="Chen C."/>
            <person name="Yanf M."/>
            <person name="Daum C."/>
            <person name="Ng V."/>
            <person name="Clum A."/>
            <person name="Steindorff A."/>
            <person name="Ohm R."/>
            <person name="Martin F."/>
            <person name="Silar P."/>
            <person name="Natvig D."/>
            <person name="Lalanne C."/>
            <person name="Gautier V."/>
            <person name="Ament-Velasquez S.L."/>
            <person name="Kruys A."/>
            <person name="Hutchinson M.I."/>
            <person name="Powell A.J."/>
            <person name="Barry K."/>
            <person name="Miller A.N."/>
            <person name="Grigoriev I.V."/>
            <person name="Debuchy R."/>
            <person name="Gladieux P."/>
            <person name="Thoren M.H."/>
            <person name="Johannesson H."/>
        </authorList>
    </citation>
    <scope>NUCLEOTIDE SEQUENCE</scope>
    <source>
        <strain evidence="3">CBS 626.80</strain>
    </source>
</reference>
<feature type="region of interest" description="Disordered" evidence="1">
    <location>
        <begin position="78"/>
        <end position="102"/>
    </location>
</feature>
<accession>A0AAN6NIT1</accession>
<organism evidence="3 4">
    <name type="scientific">Pseudoneurospora amorphoporcata</name>
    <dbReference type="NCBI Taxonomy" id="241081"/>
    <lineage>
        <taxon>Eukaryota</taxon>
        <taxon>Fungi</taxon>
        <taxon>Dikarya</taxon>
        <taxon>Ascomycota</taxon>
        <taxon>Pezizomycotina</taxon>
        <taxon>Sordariomycetes</taxon>
        <taxon>Sordariomycetidae</taxon>
        <taxon>Sordariales</taxon>
        <taxon>Sordariaceae</taxon>
        <taxon>Pseudoneurospora</taxon>
    </lineage>
</organism>
<keyword evidence="4" id="KW-1185">Reference proteome</keyword>
<feature type="compositionally biased region" description="Polar residues" evidence="1">
    <location>
        <begin position="84"/>
        <end position="93"/>
    </location>
</feature>
<proteinExistence type="predicted"/>
<dbReference type="AlphaFoldDB" id="A0AAN6NIT1"/>
<reference evidence="3" key="1">
    <citation type="journal article" date="2023" name="Mol. Phylogenet. Evol.">
        <title>Genome-scale phylogeny and comparative genomics of the fungal order Sordariales.</title>
        <authorList>
            <person name="Hensen N."/>
            <person name="Bonometti L."/>
            <person name="Westerberg I."/>
            <person name="Brannstrom I.O."/>
            <person name="Guillou S."/>
            <person name="Cros-Aarteil S."/>
            <person name="Calhoun S."/>
            <person name="Haridas S."/>
            <person name="Kuo A."/>
            <person name="Mondo S."/>
            <person name="Pangilinan J."/>
            <person name="Riley R."/>
            <person name="LaButti K."/>
            <person name="Andreopoulos B."/>
            <person name="Lipzen A."/>
            <person name="Chen C."/>
            <person name="Yan M."/>
            <person name="Daum C."/>
            <person name="Ng V."/>
            <person name="Clum A."/>
            <person name="Steindorff A."/>
            <person name="Ohm R.A."/>
            <person name="Martin F."/>
            <person name="Silar P."/>
            <person name="Natvig D.O."/>
            <person name="Lalanne C."/>
            <person name="Gautier V."/>
            <person name="Ament-Velasquez S.L."/>
            <person name="Kruys A."/>
            <person name="Hutchinson M.I."/>
            <person name="Powell A.J."/>
            <person name="Barry K."/>
            <person name="Miller A.N."/>
            <person name="Grigoriev I.V."/>
            <person name="Debuchy R."/>
            <person name="Gladieux P."/>
            <person name="Hiltunen Thoren M."/>
            <person name="Johannesson H."/>
        </authorList>
    </citation>
    <scope>NUCLEOTIDE SEQUENCE</scope>
    <source>
        <strain evidence="3">CBS 626.80</strain>
    </source>
</reference>
<comment type="caution">
    <text evidence="3">The sequence shown here is derived from an EMBL/GenBank/DDBJ whole genome shotgun (WGS) entry which is preliminary data.</text>
</comment>
<gene>
    <name evidence="3" type="ORF">QBC32DRAFT_141579</name>
</gene>
<dbReference type="EMBL" id="MU859680">
    <property type="protein sequence ID" value="KAK3946584.1"/>
    <property type="molecule type" value="Genomic_DNA"/>
</dbReference>
<name>A0AAN6NIT1_9PEZI</name>
<feature type="chain" id="PRO_5042916481" description="Secreted protein" evidence="2">
    <location>
        <begin position="27"/>
        <end position="102"/>
    </location>
</feature>
<evidence type="ECO:0000313" key="4">
    <source>
        <dbReference type="Proteomes" id="UP001303222"/>
    </source>
</evidence>
<feature type="signal peptide" evidence="2">
    <location>
        <begin position="1"/>
        <end position="26"/>
    </location>
</feature>
<sequence>MIKNCAQRFLTKKMSCLCCLFLSVKSCCPSSSPCSSCSPRQEESYIHASRFSSLLPWLRTRIPYSTIAKHEAVPRPKLGGVATAPQSTGQQATGYDDVNRLE</sequence>
<keyword evidence="2" id="KW-0732">Signal</keyword>
<evidence type="ECO:0000256" key="2">
    <source>
        <dbReference type="SAM" id="SignalP"/>
    </source>
</evidence>